<gene>
    <name evidence="8" type="ORF">EV686_106116</name>
</gene>
<organism evidence="8 9">
    <name type="scientific">Paracandidimonas soli</name>
    <dbReference type="NCBI Taxonomy" id="1917182"/>
    <lineage>
        <taxon>Bacteria</taxon>
        <taxon>Pseudomonadati</taxon>
        <taxon>Pseudomonadota</taxon>
        <taxon>Betaproteobacteria</taxon>
        <taxon>Burkholderiales</taxon>
        <taxon>Alcaligenaceae</taxon>
        <taxon>Paracandidimonas</taxon>
    </lineage>
</organism>
<keyword evidence="9" id="KW-1185">Reference proteome</keyword>
<comment type="caution">
    <text evidence="8">The sequence shown here is derived from an EMBL/GenBank/DDBJ whole genome shotgun (WGS) entry which is preliminary data.</text>
</comment>
<dbReference type="Proteomes" id="UP000294692">
    <property type="component" value="Unassembled WGS sequence"/>
</dbReference>
<dbReference type="Pfam" id="PF02826">
    <property type="entry name" value="2-Hacid_dh_C"/>
    <property type="match status" value="1"/>
</dbReference>
<protein>
    <submittedName>
        <fullName evidence="8">D-3-phosphoglycerate dehydrogenase</fullName>
    </submittedName>
</protein>
<dbReference type="GO" id="GO:0008652">
    <property type="term" value="P:amino acid biosynthetic process"/>
    <property type="evidence" value="ECO:0007669"/>
    <property type="project" value="UniProtKB-KW"/>
</dbReference>
<evidence type="ECO:0000256" key="4">
    <source>
        <dbReference type="ARBA" id="ARBA00023027"/>
    </source>
</evidence>
<dbReference type="PANTHER" id="PTHR42789">
    <property type="entry name" value="D-ISOMER SPECIFIC 2-HYDROXYACID DEHYDROGENASE FAMILY PROTEIN (AFU_ORTHOLOGUE AFUA_6G10090)"/>
    <property type="match status" value="1"/>
</dbReference>
<dbReference type="SUPFAM" id="SSF51735">
    <property type="entry name" value="NAD(P)-binding Rossmann-fold domains"/>
    <property type="match status" value="1"/>
</dbReference>
<dbReference type="InterPro" id="IPR050857">
    <property type="entry name" value="D-2-hydroxyacid_DH"/>
</dbReference>
<proteinExistence type="inferred from homology"/>
<dbReference type="SUPFAM" id="SSF52283">
    <property type="entry name" value="Formate/glycerate dehydrogenase catalytic domain-like"/>
    <property type="match status" value="1"/>
</dbReference>
<keyword evidence="3 5" id="KW-0560">Oxidoreductase</keyword>
<dbReference type="Gene3D" id="3.40.50.720">
    <property type="entry name" value="NAD(P)-binding Rossmann-like Domain"/>
    <property type="match status" value="2"/>
</dbReference>
<evidence type="ECO:0000256" key="5">
    <source>
        <dbReference type="RuleBase" id="RU003719"/>
    </source>
</evidence>
<evidence type="ECO:0000256" key="2">
    <source>
        <dbReference type="ARBA" id="ARBA00022605"/>
    </source>
</evidence>
<evidence type="ECO:0000313" key="8">
    <source>
        <dbReference type="EMBL" id="TCU97236.1"/>
    </source>
</evidence>
<sequence>MERLKVFLAYTDDELGSYYSESGLKALQAHADVVRNTTGRVLAGRELADASAGCQVIIAHRSVAGSRETFAHAQHLSAFLRGAVDISTIDVPAASEHGILVTRASAGFSTAVAELALAMIFDLARGISKARHEYAQGHMPVVAKSRQIAGTRLGIIGFGRIGRALARHAAALGMIVRAYDPFLPPEELGEHGAAFETLLSESDYVVCLAASTPQTGNLMNACAFRMMQPHACFLNLARGELVDEDALLAALNEGRLRGAGLDVGRAADQKPSAIFENRPDVVLMPHVGGMTAEAREHQVMDTVRQVAALAAGNWPEGAVNPQQAYRAAALLNTRNGATSATIKPRTKDIS</sequence>
<dbReference type="InterPro" id="IPR006140">
    <property type="entry name" value="D-isomer_DH_NAD-bd"/>
</dbReference>
<dbReference type="OrthoDB" id="117809at2"/>
<reference evidence="8 9" key="1">
    <citation type="submission" date="2019-03" db="EMBL/GenBank/DDBJ databases">
        <title>Genomic Encyclopedia of Type Strains, Phase IV (KMG-IV): sequencing the most valuable type-strain genomes for metagenomic binning, comparative biology and taxonomic classification.</title>
        <authorList>
            <person name="Goeker M."/>
        </authorList>
    </citation>
    <scope>NUCLEOTIDE SEQUENCE [LARGE SCALE GENOMIC DNA]</scope>
    <source>
        <strain evidence="8 9">DSM 100048</strain>
    </source>
</reference>
<keyword evidence="4" id="KW-0520">NAD</keyword>
<accession>A0A4R3UY45</accession>
<dbReference type="InterPro" id="IPR006139">
    <property type="entry name" value="D-isomer_2_OHA_DH_cat_dom"/>
</dbReference>
<feature type="domain" description="D-isomer specific 2-hydroxyacid dehydrogenase NAD-binding" evidence="7">
    <location>
        <begin position="117"/>
        <end position="288"/>
    </location>
</feature>
<feature type="domain" description="D-isomer specific 2-hydroxyacid dehydrogenase catalytic" evidence="6">
    <location>
        <begin position="21"/>
        <end position="320"/>
    </location>
</feature>
<dbReference type="GO" id="GO:0016616">
    <property type="term" value="F:oxidoreductase activity, acting on the CH-OH group of donors, NAD or NADP as acceptor"/>
    <property type="evidence" value="ECO:0007669"/>
    <property type="project" value="InterPro"/>
</dbReference>
<evidence type="ECO:0000313" key="9">
    <source>
        <dbReference type="Proteomes" id="UP000294692"/>
    </source>
</evidence>
<name>A0A4R3UY45_9BURK</name>
<comment type="similarity">
    <text evidence="1 5">Belongs to the D-isomer specific 2-hydroxyacid dehydrogenase family.</text>
</comment>
<dbReference type="GO" id="GO:0051287">
    <property type="term" value="F:NAD binding"/>
    <property type="evidence" value="ECO:0007669"/>
    <property type="project" value="InterPro"/>
</dbReference>
<dbReference type="EMBL" id="SMBX01000006">
    <property type="protein sequence ID" value="TCU97236.1"/>
    <property type="molecule type" value="Genomic_DNA"/>
</dbReference>
<dbReference type="AlphaFoldDB" id="A0A4R3UY45"/>
<evidence type="ECO:0000256" key="3">
    <source>
        <dbReference type="ARBA" id="ARBA00023002"/>
    </source>
</evidence>
<keyword evidence="2" id="KW-0028">Amino-acid biosynthesis</keyword>
<evidence type="ECO:0000256" key="1">
    <source>
        <dbReference type="ARBA" id="ARBA00005854"/>
    </source>
</evidence>
<dbReference type="PANTHER" id="PTHR42789:SF1">
    <property type="entry name" value="D-ISOMER SPECIFIC 2-HYDROXYACID DEHYDROGENASE FAMILY PROTEIN (AFU_ORTHOLOGUE AFUA_6G10090)"/>
    <property type="match status" value="1"/>
</dbReference>
<dbReference type="PROSITE" id="PS00065">
    <property type="entry name" value="D_2_HYDROXYACID_DH_1"/>
    <property type="match status" value="1"/>
</dbReference>
<dbReference type="InterPro" id="IPR036291">
    <property type="entry name" value="NAD(P)-bd_dom_sf"/>
</dbReference>
<evidence type="ECO:0000259" key="7">
    <source>
        <dbReference type="Pfam" id="PF02826"/>
    </source>
</evidence>
<evidence type="ECO:0000259" key="6">
    <source>
        <dbReference type="Pfam" id="PF00389"/>
    </source>
</evidence>
<dbReference type="InterPro" id="IPR029752">
    <property type="entry name" value="D-isomer_DH_CS1"/>
</dbReference>
<dbReference type="Pfam" id="PF00389">
    <property type="entry name" value="2-Hacid_dh"/>
    <property type="match status" value="1"/>
</dbReference>
<dbReference type="RefSeq" id="WP_132477332.1">
    <property type="nucleotide sequence ID" value="NZ_JBHRVM010000001.1"/>
</dbReference>